<keyword evidence="5" id="KW-1133">Transmembrane helix</keyword>
<dbReference type="STRING" id="84698.SAMN04488528_1009106"/>
<keyword evidence="3" id="KW-0808">Transferase</keyword>
<dbReference type="CDD" id="cd06225">
    <property type="entry name" value="HAMP"/>
    <property type="match status" value="1"/>
</dbReference>
<keyword evidence="2" id="KW-0597">Phosphoprotein</keyword>
<dbReference type="Pfam" id="PF06580">
    <property type="entry name" value="His_kinase"/>
    <property type="match status" value="1"/>
</dbReference>
<keyword evidence="5" id="KW-0472">Membrane</keyword>
<evidence type="ECO:0000256" key="2">
    <source>
        <dbReference type="ARBA" id="ARBA00022553"/>
    </source>
</evidence>
<protein>
    <submittedName>
        <fullName evidence="7">HAMP domain-containing protein</fullName>
    </submittedName>
</protein>
<dbReference type="InterPro" id="IPR010559">
    <property type="entry name" value="Sig_transdc_His_kin_internal"/>
</dbReference>
<sequence length="572" mass="66060">MNFKQKLLAGFFIVGIIPLLSLWIYETMFIISSTEENIKNYTESNIDMAADLIDNNLNTYKKMVGFIADNLEVQEIMANEKYNDEKEYKFDDTQELYKITRAIMATQSVEIPLHIVNLDKKSRFSTTNYYSPIYSDERGDLYERLMRNEGEVITKIHRRVEGAQSKDTVMAIGKTITDKNTKEVIGFVIADVYDYYFDDIFNSISFIKDANVILVDELGYIITDKTQKNGTGFMFENSFLNRVKNDKGSLDLTFDKTDFKCYYTTAKNTKIKVIQITPKSYFFTEGFKNMKFFITLSLIVALISIILALKYSKKIAKPIGDMTSLMRKVENGDRNVYMECDCKDEIGELAHGFNDMITEINRLIDEDFKKELLVQQAEFKALKSQVNPHFLYNALNSIKWMASLEENHAVIEATGALAKFFRYSVKNNVDTVSVKQEIEQINNYLIIQKYRYRDKFIINQEINEEILNLEMLKLTLQPLVENAIVHGLENKIGKGILTIRAYEKDDKVIFKIMDNGVGINNSKNKGEGIGITNVDKRLKLYYGNDYGITYKNENSFTVFQVVIPKKESVHND</sequence>
<dbReference type="InterPro" id="IPR003660">
    <property type="entry name" value="HAMP_dom"/>
</dbReference>
<evidence type="ECO:0000256" key="1">
    <source>
        <dbReference type="ARBA" id="ARBA00004370"/>
    </source>
</evidence>
<dbReference type="SUPFAM" id="SSF158472">
    <property type="entry name" value="HAMP domain-like"/>
    <property type="match status" value="1"/>
</dbReference>
<comment type="subcellular location">
    <subcellularLocation>
        <location evidence="1">Membrane</location>
    </subcellularLocation>
</comment>
<evidence type="ECO:0000259" key="6">
    <source>
        <dbReference type="PROSITE" id="PS50885"/>
    </source>
</evidence>
<feature type="domain" description="HAMP" evidence="6">
    <location>
        <begin position="313"/>
        <end position="365"/>
    </location>
</feature>
<evidence type="ECO:0000313" key="8">
    <source>
        <dbReference type="Proteomes" id="UP000198619"/>
    </source>
</evidence>
<keyword evidence="8" id="KW-1185">Reference proteome</keyword>
<evidence type="ECO:0000256" key="5">
    <source>
        <dbReference type="SAM" id="Phobius"/>
    </source>
</evidence>
<dbReference type="Gene3D" id="3.30.565.10">
    <property type="entry name" value="Histidine kinase-like ATPase, C-terminal domain"/>
    <property type="match status" value="1"/>
</dbReference>
<dbReference type="SMART" id="SM00387">
    <property type="entry name" value="HATPase_c"/>
    <property type="match status" value="1"/>
</dbReference>
<dbReference type="Proteomes" id="UP000198619">
    <property type="component" value="Unassembled WGS sequence"/>
</dbReference>
<dbReference type="GO" id="GO:0000155">
    <property type="term" value="F:phosphorelay sensor kinase activity"/>
    <property type="evidence" value="ECO:0007669"/>
    <property type="project" value="InterPro"/>
</dbReference>
<dbReference type="PANTHER" id="PTHR34220:SF7">
    <property type="entry name" value="SENSOR HISTIDINE KINASE YPDA"/>
    <property type="match status" value="1"/>
</dbReference>
<dbReference type="PROSITE" id="PS50885">
    <property type="entry name" value="HAMP"/>
    <property type="match status" value="1"/>
</dbReference>
<dbReference type="OrthoDB" id="9809348at2"/>
<evidence type="ECO:0000256" key="4">
    <source>
        <dbReference type="ARBA" id="ARBA00022777"/>
    </source>
</evidence>
<dbReference type="Pfam" id="PF00672">
    <property type="entry name" value="HAMP"/>
    <property type="match status" value="1"/>
</dbReference>
<dbReference type="InterPro" id="IPR003594">
    <property type="entry name" value="HATPase_dom"/>
</dbReference>
<dbReference type="RefSeq" id="WP_090040293.1">
    <property type="nucleotide sequence ID" value="NZ_FOKI01000009.1"/>
</dbReference>
<dbReference type="GO" id="GO:0016020">
    <property type="term" value="C:membrane"/>
    <property type="evidence" value="ECO:0007669"/>
    <property type="project" value="UniProtKB-SubCell"/>
</dbReference>
<dbReference type="Gene3D" id="6.10.340.10">
    <property type="match status" value="1"/>
</dbReference>
<proteinExistence type="predicted"/>
<dbReference type="Gene3D" id="3.30.450.20">
    <property type="entry name" value="PAS domain"/>
    <property type="match status" value="1"/>
</dbReference>
<keyword evidence="4" id="KW-0418">Kinase</keyword>
<dbReference type="SMART" id="SM00304">
    <property type="entry name" value="HAMP"/>
    <property type="match status" value="1"/>
</dbReference>
<dbReference type="PANTHER" id="PTHR34220">
    <property type="entry name" value="SENSOR HISTIDINE KINASE YPDA"/>
    <property type="match status" value="1"/>
</dbReference>
<feature type="transmembrane region" description="Helical" evidence="5">
    <location>
        <begin position="292"/>
        <end position="309"/>
    </location>
</feature>
<dbReference type="InterPro" id="IPR036890">
    <property type="entry name" value="HATPase_C_sf"/>
</dbReference>
<gene>
    <name evidence="7" type="ORF">SAMN04488528_1009106</name>
</gene>
<keyword evidence="5" id="KW-0812">Transmembrane</keyword>
<name>A0A1I0XS75_9CLOT</name>
<accession>A0A1I0XS75</accession>
<evidence type="ECO:0000313" key="7">
    <source>
        <dbReference type="EMBL" id="SFB03517.1"/>
    </source>
</evidence>
<dbReference type="SUPFAM" id="SSF55874">
    <property type="entry name" value="ATPase domain of HSP90 chaperone/DNA topoisomerase II/histidine kinase"/>
    <property type="match status" value="1"/>
</dbReference>
<reference evidence="7 8" key="1">
    <citation type="submission" date="2016-10" db="EMBL/GenBank/DDBJ databases">
        <authorList>
            <person name="de Groot N.N."/>
        </authorList>
    </citation>
    <scope>NUCLEOTIDE SEQUENCE [LARGE SCALE GENOMIC DNA]</scope>
    <source>
        <strain evidence="7 8">DSM 12271</strain>
    </source>
</reference>
<dbReference type="AlphaFoldDB" id="A0A1I0XS75"/>
<dbReference type="Pfam" id="PF02518">
    <property type="entry name" value="HATPase_c"/>
    <property type="match status" value="1"/>
</dbReference>
<dbReference type="InterPro" id="IPR050640">
    <property type="entry name" value="Bact_2-comp_sensor_kinase"/>
</dbReference>
<feature type="transmembrane region" description="Helical" evidence="5">
    <location>
        <begin position="7"/>
        <end position="25"/>
    </location>
</feature>
<evidence type="ECO:0000256" key="3">
    <source>
        <dbReference type="ARBA" id="ARBA00022679"/>
    </source>
</evidence>
<dbReference type="EMBL" id="FOKI01000009">
    <property type="protein sequence ID" value="SFB03517.1"/>
    <property type="molecule type" value="Genomic_DNA"/>
</dbReference>
<organism evidence="7 8">
    <name type="scientific">Clostridium frigidicarnis</name>
    <dbReference type="NCBI Taxonomy" id="84698"/>
    <lineage>
        <taxon>Bacteria</taxon>
        <taxon>Bacillati</taxon>
        <taxon>Bacillota</taxon>
        <taxon>Clostridia</taxon>
        <taxon>Eubacteriales</taxon>
        <taxon>Clostridiaceae</taxon>
        <taxon>Clostridium</taxon>
    </lineage>
</organism>